<dbReference type="PROSITE" id="PS50234">
    <property type="entry name" value="VWFA"/>
    <property type="match status" value="1"/>
</dbReference>
<dbReference type="Pfam" id="PF00092">
    <property type="entry name" value="VWA"/>
    <property type="match status" value="1"/>
</dbReference>
<dbReference type="EMBL" id="CP005987">
    <property type="protein sequence ID" value="AIA56594.1"/>
    <property type="molecule type" value="Genomic_DNA"/>
</dbReference>
<dbReference type="RefSeq" id="WP_153801860.1">
    <property type="nucleotide sequence ID" value="NZ_CP005987.1"/>
</dbReference>
<dbReference type="Proteomes" id="UP000005522">
    <property type="component" value="Plasmid megap mpAca1.1"/>
</dbReference>
<geneLocation type="plasmid" evidence="3">
    <name>megaPlasmid mpAca1.1</name>
</geneLocation>
<dbReference type="InterPro" id="IPR002035">
    <property type="entry name" value="VWF_A"/>
</dbReference>
<proteinExistence type="predicted"/>
<dbReference type="KEGG" id="acz:Acaty_m0021"/>
<protein>
    <submittedName>
        <fullName evidence="2">Rubisco activation protein CbbO</fullName>
    </submittedName>
</protein>
<dbReference type="SMART" id="SM00327">
    <property type="entry name" value="VWA"/>
    <property type="match status" value="1"/>
</dbReference>
<dbReference type="eggNOG" id="COG4548">
    <property type="taxonomic scope" value="Bacteria"/>
</dbReference>
<feature type="domain" description="VWFA" evidence="1">
    <location>
        <begin position="147"/>
        <end position="331"/>
    </location>
</feature>
<dbReference type="AlphaFoldDB" id="A0A059ZUW5"/>
<dbReference type="InterPro" id="IPR036465">
    <property type="entry name" value="vWFA_dom_sf"/>
</dbReference>
<sequence length="338" mass="38595">MAVTEYPWISKGDEIGYRIEEVTEEARLAFLQTREEEESHPERYPEWFARLGVKRENWSVVYERNAEIGEVDWASAVIAKNPSLLSKLRRGFGGLRRQRLRLLRKQETGDELDLDAALMVMADIRNGKAPDPRVLLHSWPDYDRGFALSLLLDLSELMNRLDTFTGRPMLELSRELALLFAVAAIDLGLEVSLAGFQSQGRHLVDYQIAKRFEEPFDAVAKSRLAGFKGRYSTRMGTAIRHATKSLLGRGTHNRAIVIVTDGEPSDIDVFDPDHLLLDARDAVIEARRRRVQMFCVNIDPHADRYAKVVFGENRFLVLESLRNLPRLLPQLFKYLGGC</sequence>
<dbReference type="InterPro" id="IPR051928">
    <property type="entry name" value="NorD/CobT"/>
</dbReference>
<keyword evidence="2" id="KW-0614">Plasmid</keyword>
<evidence type="ECO:0000313" key="2">
    <source>
        <dbReference type="EMBL" id="AIA56594.1"/>
    </source>
</evidence>
<dbReference type="PANTHER" id="PTHR41248">
    <property type="entry name" value="NORD PROTEIN"/>
    <property type="match status" value="1"/>
</dbReference>
<evidence type="ECO:0000313" key="3">
    <source>
        <dbReference type="Proteomes" id="UP000005522"/>
    </source>
</evidence>
<dbReference type="HOGENOM" id="CLU_820455_0_0_6"/>
<gene>
    <name evidence="2" type="ORF">Acaty_m0021</name>
</gene>
<accession>A0A059ZUW5</accession>
<organism evidence="2 3">
    <name type="scientific">Acidithiobacillus caldus (strain ATCC 51756 / DSM 8584 / KU)</name>
    <dbReference type="NCBI Taxonomy" id="637389"/>
    <lineage>
        <taxon>Bacteria</taxon>
        <taxon>Pseudomonadati</taxon>
        <taxon>Pseudomonadota</taxon>
        <taxon>Acidithiobacillia</taxon>
        <taxon>Acidithiobacillales</taxon>
        <taxon>Acidithiobacillaceae</taxon>
        <taxon>Acidithiobacillus</taxon>
    </lineage>
</organism>
<dbReference type="SUPFAM" id="SSF53300">
    <property type="entry name" value="vWA-like"/>
    <property type="match status" value="1"/>
</dbReference>
<dbReference type="PANTHER" id="PTHR41248:SF1">
    <property type="entry name" value="NORD PROTEIN"/>
    <property type="match status" value="1"/>
</dbReference>
<dbReference type="Gene3D" id="3.40.50.410">
    <property type="entry name" value="von Willebrand factor, type A domain"/>
    <property type="match status" value="1"/>
</dbReference>
<name>A0A059ZUW5_ACICK</name>
<reference evidence="2 3" key="1">
    <citation type="journal article" date="2009" name="J. Bacteriol.">
        <title>Draft genome sequence of the extremely acidophilic bacterium Acidithiobacillus caldus ATCC 51756 reveals metabolic versatility in the genus Acidithiobacillus.</title>
        <authorList>
            <person name="Valdes J."/>
            <person name="Quatrini R."/>
            <person name="Hallberg K."/>
            <person name="Dopson M."/>
            <person name="Valenzuela P.D."/>
            <person name="Holmes D.S."/>
        </authorList>
    </citation>
    <scope>NUCLEOTIDE SEQUENCE [LARGE SCALE GENOMIC DNA]</scope>
    <source>
        <strain evidence="3">ATCC 51756 / DSM 8584 / KU</strain>
        <plasmid evidence="3">megaPlasmid mpAca1.1</plasmid>
    </source>
</reference>
<evidence type="ECO:0000259" key="1">
    <source>
        <dbReference type="PROSITE" id="PS50234"/>
    </source>
</evidence>